<evidence type="ECO:0000313" key="1">
    <source>
        <dbReference type="EMBL" id="CAD7403824.1"/>
    </source>
</evidence>
<gene>
    <name evidence="1" type="ORF">TCEB3V08_LOCUS7183</name>
</gene>
<dbReference type="AlphaFoldDB" id="A0A7R9CXF1"/>
<name>A0A7R9CXF1_TIMCR</name>
<sequence length="288" mass="32730">MQASYINKVAAAVSDERANLCGERSVDDDIKWVEWPLGYLLFVALVRYREKNYGSILAKERKSPEGSVCSTFGDSRVESLSDLSECQSFEGDSSDADEEEDFFYRTVMENNNFPTTKQCFLRNNFSPHEEKWKNKEQPVCHDKLKNRFSDEDATSQLKSVSEMKLMMKQRCYGEKANMRNLRKLKESQLRKEKNCKSISQDKLSSKNLVPLNLNPPISRRNQPVEVSSTVPTVEDQRMCTHICVYSVGKTFGKNHHPYTQMGSSPDIPIIGSLVQCESSALDHVAGTS</sequence>
<protein>
    <submittedName>
        <fullName evidence="1">Uncharacterized protein</fullName>
    </submittedName>
</protein>
<proteinExistence type="predicted"/>
<accession>A0A7R9CXF1</accession>
<dbReference type="EMBL" id="OC318963">
    <property type="protein sequence ID" value="CAD7403824.1"/>
    <property type="molecule type" value="Genomic_DNA"/>
</dbReference>
<reference evidence="1" key="1">
    <citation type="submission" date="2020-11" db="EMBL/GenBank/DDBJ databases">
        <authorList>
            <person name="Tran Van P."/>
        </authorList>
    </citation>
    <scope>NUCLEOTIDE SEQUENCE</scope>
</reference>
<organism evidence="1">
    <name type="scientific">Timema cristinae</name>
    <name type="common">Walking stick</name>
    <dbReference type="NCBI Taxonomy" id="61476"/>
    <lineage>
        <taxon>Eukaryota</taxon>
        <taxon>Metazoa</taxon>
        <taxon>Ecdysozoa</taxon>
        <taxon>Arthropoda</taxon>
        <taxon>Hexapoda</taxon>
        <taxon>Insecta</taxon>
        <taxon>Pterygota</taxon>
        <taxon>Neoptera</taxon>
        <taxon>Polyneoptera</taxon>
        <taxon>Phasmatodea</taxon>
        <taxon>Timematodea</taxon>
        <taxon>Timematoidea</taxon>
        <taxon>Timematidae</taxon>
        <taxon>Timema</taxon>
    </lineage>
</organism>